<dbReference type="Proteomes" id="UP000252139">
    <property type="component" value="Unassembled WGS sequence"/>
</dbReference>
<feature type="region of interest" description="Disordered" evidence="1">
    <location>
        <begin position="110"/>
        <end position="159"/>
    </location>
</feature>
<proteinExistence type="predicted"/>
<evidence type="ECO:0000313" key="3">
    <source>
        <dbReference type="Proteomes" id="UP000252139"/>
    </source>
</evidence>
<dbReference type="EMBL" id="PJQL01001295">
    <property type="protein sequence ID" value="RCH89402.1"/>
    <property type="molecule type" value="Genomic_DNA"/>
</dbReference>
<dbReference type="AlphaFoldDB" id="A0A367JHG7"/>
<name>A0A367JHG7_RHIAZ</name>
<evidence type="ECO:0000256" key="1">
    <source>
        <dbReference type="SAM" id="MobiDB-lite"/>
    </source>
</evidence>
<reference evidence="2 3" key="1">
    <citation type="journal article" date="2018" name="G3 (Bethesda)">
        <title>Phylogenetic and Phylogenomic Definition of Rhizopus Species.</title>
        <authorList>
            <person name="Gryganskyi A.P."/>
            <person name="Golan J."/>
            <person name="Dolatabadi S."/>
            <person name="Mondo S."/>
            <person name="Robb S."/>
            <person name="Idnurm A."/>
            <person name="Muszewska A."/>
            <person name="Steczkiewicz K."/>
            <person name="Masonjones S."/>
            <person name="Liao H.L."/>
            <person name="Gajdeczka M.T."/>
            <person name="Anike F."/>
            <person name="Vuek A."/>
            <person name="Anishchenko I.M."/>
            <person name="Voigt K."/>
            <person name="de Hoog G.S."/>
            <person name="Smith M.E."/>
            <person name="Heitman J."/>
            <person name="Vilgalys R."/>
            <person name="Stajich J.E."/>
        </authorList>
    </citation>
    <scope>NUCLEOTIDE SEQUENCE [LARGE SCALE GENOMIC DNA]</scope>
    <source>
        <strain evidence="2 3">CBS 357.93</strain>
    </source>
</reference>
<feature type="compositionally biased region" description="Polar residues" evidence="1">
    <location>
        <begin position="150"/>
        <end position="159"/>
    </location>
</feature>
<keyword evidence="3" id="KW-1185">Reference proteome</keyword>
<evidence type="ECO:0000313" key="2">
    <source>
        <dbReference type="EMBL" id="RCH89402.1"/>
    </source>
</evidence>
<organism evidence="2 3">
    <name type="scientific">Rhizopus azygosporus</name>
    <name type="common">Rhizopus microsporus var. azygosporus</name>
    <dbReference type="NCBI Taxonomy" id="86630"/>
    <lineage>
        <taxon>Eukaryota</taxon>
        <taxon>Fungi</taxon>
        <taxon>Fungi incertae sedis</taxon>
        <taxon>Mucoromycota</taxon>
        <taxon>Mucoromycotina</taxon>
        <taxon>Mucoromycetes</taxon>
        <taxon>Mucorales</taxon>
        <taxon>Mucorineae</taxon>
        <taxon>Rhizopodaceae</taxon>
        <taxon>Rhizopus</taxon>
    </lineage>
</organism>
<comment type="caution">
    <text evidence="2">The sequence shown here is derived from an EMBL/GenBank/DDBJ whole genome shotgun (WGS) entry which is preliminary data.</text>
</comment>
<feature type="region of interest" description="Disordered" evidence="1">
    <location>
        <begin position="22"/>
        <end position="50"/>
    </location>
</feature>
<accession>A0A367JHG7</accession>
<sequence>MLRYWFCELRNQTLTTTTTTIRMAATRSSRSSNSANHTSSPASSTSIISSRSVSLSRSPFPVATFSSGYSNHPGSSSYVEVASDVASSLRKQPLSVSISEKFTALSLRRVSTSEDHADNTSQQPLDEDVVMTESSKEGQMPGSGDRVTKPVSQSSPNSKGYTSKLVSWKAMFNKMSDLVDQLMLEMMEEDDPVKIERLDKKIALLSKNLHLLEDRIASAKKPTSGTGNSGVTTPQLASAKVVKPVIPIGGIPPLRLLHDASFNVKYFDANKVRPEEVDNSKTFKTIHDFLRRNRKKSYGSCLKNYSLPATPQNIYKFTISLFRINSFSFELNLKAVTTIEH</sequence>
<protein>
    <submittedName>
        <fullName evidence="2">Uncharacterized protein</fullName>
    </submittedName>
</protein>
<gene>
    <name evidence="2" type="ORF">CU097_009871</name>
</gene>